<gene>
    <name evidence="2" type="ORF">AAF712_012286</name>
</gene>
<feature type="region of interest" description="Disordered" evidence="1">
    <location>
        <begin position="138"/>
        <end position="157"/>
    </location>
</feature>
<evidence type="ECO:0000313" key="2">
    <source>
        <dbReference type="EMBL" id="KAL0060894.1"/>
    </source>
</evidence>
<comment type="caution">
    <text evidence="2">The sequence shown here is derived from an EMBL/GenBank/DDBJ whole genome shotgun (WGS) entry which is preliminary data.</text>
</comment>
<feature type="compositionally biased region" description="Polar residues" evidence="1">
    <location>
        <begin position="138"/>
        <end position="155"/>
    </location>
</feature>
<feature type="compositionally biased region" description="Low complexity" evidence="1">
    <location>
        <begin position="77"/>
        <end position="94"/>
    </location>
</feature>
<evidence type="ECO:0000256" key="1">
    <source>
        <dbReference type="SAM" id="MobiDB-lite"/>
    </source>
</evidence>
<name>A0ABR2ZIU9_9AGAR</name>
<proteinExistence type="predicted"/>
<protein>
    <submittedName>
        <fullName evidence="2">Uncharacterized protein</fullName>
    </submittedName>
</protein>
<dbReference type="EMBL" id="JBBXMP010000157">
    <property type="protein sequence ID" value="KAL0060894.1"/>
    <property type="molecule type" value="Genomic_DNA"/>
</dbReference>
<keyword evidence="3" id="KW-1185">Reference proteome</keyword>
<evidence type="ECO:0000313" key="3">
    <source>
        <dbReference type="Proteomes" id="UP001437256"/>
    </source>
</evidence>
<accession>A0ABR2ZIU9</accession>
<sequence length="306" mass="32458">MAERAASVAHVYICAPIHPNPAPIQPDWDTCYALIQVHPNSNMNFNNFGPEALSQIILGFLQSQPGLTQSTGSSQIASSTNDLNNSASSSLSTNIPAPSQLSSASGPSQPNDATAFTSSSTPFSAASLMAHLAQAQPTASTNAAAGPSQTPSGGSSLPIAPYASVNMLNAVANSAPLQPPRDGRPRVTTQNGFPSIDLIRAANNARLDHAAVSLPPKRPGPCSKAKKPPTLIEQQQRITIDDCLRVTEGEKMVLNLAINVYPPQPPNQTLTVFGLPRYLVKYTRHQDSFNILFCNHSLFVTLPFIL</sequence>
<dbReference type="Proteomes" id="UP001437256">
    <property type="component" value="Unassembled WGS sequence"/>
</dbReference>
<feature type="region of interest" description="Disordered" evidence="1">
    <location>
        <begin position="68"/>
        <end position="119"/>
    </location>
</feature>
<reference evidence="2 3" key="1">
    <citation type="submission" date="2024-05" db="EMBL/GenBank/DDBJ databases">
        <title>A draft genome resource for the thread blight pathogen Marasmius tenuissimus strain MS-2.</title>
        <authorList>
            <person name="Yulfo-Soto G.E."/>
            <person name="Baruah I.K."/>
            <person name="Amoako-Attah I."/>
            <person name="Bukari Y."/>
            <person name="Meinhardt L.W."/>
            <person name="Bailey B.A."/>
            <person name="Cohen S.P."/>
        </authorList>
    </citation>
    <scope>NUCLEOTIDE SEQUENCE [LARGE SCALE GENOMIC DNA]</scope>
    <source>
        <strain evidence="2 3">MS-2</strain>
    </source>
</reference>
<feature type="compositionally biased region" description="Polar residues" evidence="1">
    <location>
        <begin position="95"/>
        <end position="112"/>
    </location>
</feature>
<organism evidence="2 3">
    <name type="scientific">Marasmius tenuissimus</name>
    <dbReference type="NCBI Taxonomy" id="585030"/>
    <lineage>
        <taxon>Eukaryota</taxon>
        <taxon>Fungi</taxon>
        <taxon>Dikarya</taxon>
        <taxon>Basidiomycota</taxon>
        <taxon>Agaricomycotina</taxon>
        <taxon>Agaricomycetes</taxon>
        <taxon>Agaricomycetidae</taxon>
        <taxon>Agaricales</taxon>
        <taxon>Marasmiineae</taxon>
        <taxon>Marasmiaceae</taxon>
        <taxon>Marasmius</taxon>
    </lineage>
</organism>